<name>A0A2P2M6W1_RHIMU</name>
<proteinExistence type="predicted"/>
<organism evidence="1">
    <name type="scientific">Rhizophora mucronata</name>
    <name type="common">Asiatic mangrove</name>
    <dbReference type="NCBI Taxonomy" id="61149"/>
    <lineage>
        <taxon>Eukaryota</taxon>
        <taxon>Viridiplantae</taxon>
        <taxon>Streptophyta</taxon>
        <taxon>Embryophyta</taxon>
        <taxon>Tracheophyta</taxon>
        <taxon>Spermatophyta</taxon>
        <taxon>Magnoliopsida</taxon>
        <taxon>eudicotyledons</taxon>
        <taxon>Gunneridae</taxon>
        <taxon>Pentapetalae</taxon>
        <taxon>rosids</taxon>
        <taxon>fabids</taxon>
        <taxon>Malpighiales</taxon>
        <taxon>Rhizophoraceae</taxon>
        <taxon>Rhizophora</taxon>
    </lineage>
</organism>
<dbReference type="AlphaFoldDB" id="A0A2P2M6W1"/>
<protein>
    <submittedName>
        <fullName evidence="1">Uncharacterized protein</fullName>
    </submittedName>
</protein>
<reference evidence="1" key="1">
    <citation type="submission" date="2018-02" db="EMBL/GenBank/DDBJ databases">
        <title>Rhizophora mucronata_Transcriptome.</title>
        <authorList>
            <person name="Meera S.P."/>
            <person name="Sreeshan A."/>
            <person name="Augustine A."/>
        </authorList>
    </citation>
    <scope>NUCLEOTIDE SEQUENCE</scope>
    <source>
        <tissue evidence="1">Leaf</tissue>
    </source>
</reference>
<dbReference type="EMBL" id="GGEC01045456">
    <property type="protein sequence ID" value="MBX25940.1"/>
    <property type="molecule type" value="Transcribed_RNA"/>
</dbReference>
<sequence>MELHPKIATPICQEPCQVNPSDKESVVSIFCSGFKEIQRSEIKSIGRILEKSHVFELLGSILRILYTFWLADCKLWSSKGNFWYQLPNWKLGPEEAFMSVKLRPFCRWKIGQSPRMTLKQRLALSM</sequence>
<evidence type="ECO:0000313" key="1">
    <source>
        <dbReference type="EMBL" id="MBX25940.1"/>
    </source>
</evidence>
<accession>A0A2P2M6W1</accession>